<sequence>MRTLRAVRGPRGALAALSALSVLALSACAGPTTADVRQRRGGDGPSVPYGATKEQYRAAFADLPPLRLNTQSPSPKGSPSGKNVEDYLKAITDWSGGKITFEVAYANAIAPPAEIDDALLDGRLDLGQILPIYEPSEYPASAALVKSSFVSNQAPLAGTLQSNAWPNEVAFRNPEIRAEYKRRGIVPIVPQYDSGANALFCREPRRDMAGLKGMVSAAGGQAQAAEIESLGGSAVTVPYTELFEGLQRGTVDCSVSSLTVGVLGGFIPSAPHITVDPAAGLALAPGGMAISQDAWNGLPKAARQLMWDRLDIFLASNIRDKIWPNIVKAVTIAKKSGGSVQPLAPDARAAIARANAGLLRDLRRDKTFADPEAFVRDVQGTSGAWLKTARGFSPAGDVAYADFDRWYKPGKVDLNAYVNTLYKQVFLPHRPS</sequence>
<evidence type="ECO:0000256" key="2">
    <source>
        <dbReference type="ARBA" id="ARBA00022448"/>
    </source>
</evidence>
<evidence type="ECO:0000313" key="5">
    <source>
        <dbReference type="EMBL" id="GAA2448848.1"/>
    </source>
</evidence>
<keyword evidence="6" id="KW-1185">Reference proteome</keyword>
<keyword evidence="2" id="KW-0813">Transport</keyword>
<dbReference type="InterPro" id="IPR018389">
    <property type="entry name" value="DctP_fam"/>
</dbReference>
<dbReference type="RefSeq" id="WP_344596062.1">
    <property type="nucleotide sequence ID" value="NZ_BAAARW010000035.1"/>
</dbReference>
<comment type="similarity">
    <text evidence="1">Belongs to the bacterial solute-binding protein 7 family.</text>
</comment>
<comment type="caution">
    <text evidence="5">The sequence shown here is derived from an EMBL/GenBank/DDBJ whole genome shotgun (WGS) entry which is preliminary data.</text>
</comment>
<dbReference type="PANTHER" id="PTHR33376:SF7">
    <property type="entry name" value="C4-DICARBOXYLATE-BINDING PROTEIN DCTB"/>
    <property type="match status" value="1"/>
</dbReference>
<protein>
    <recommendedName>
        <fullName evidence="7">ABC transporter substrate-binding protein</fullName>
    </recommendedName>
</protein>
<keyword evidence="3 4" id="KW-0732">Signal</keyword>
<dbReference type="InterPro" id="IPR038404">
    <property type="entry name" value="TRAP_DctP_sf"/>
</dbReference>
<evidence type="ECO:0000313" key="6">
    <source>
        <dbReference type="Proteomes" id="UP001501231"/>
    </source>
</evidence>
<dbReference type="NCBIfam" id="NF037995">
    <property type="entry name" value="TRAP_S1"/>
    <property type="match status" value="1"/>
</dbReference>
<dbReference type="EMBL" id="BAAARW010000035">
    <property type="protein sequence ID" value="GAA2448848.1"/>
    <property type="molecule type" value="Genomic_DNA"/>
</dbReference>
<evidence type="ECO:0000256" key="3">
    <source>
        <dbReference type="ARBA" id="ARBA00022729"/>
    </source>
</evidence>
<gene>
    <name evidence="5" type="ORF">GCM10010191_77900</name>
</gene>
<feature type="chain" id="PRO_5047513531" description="ABC transporter substrate-binding protein" evidence="4">
    <location>
        <begin position="30"/>
        <end position="432"/>
    </location>
</feature>
<dbReference type="Pfam" id="PF03480">
    <property type="entry name" value="DctP"/>
    <property type="match status" value="1"/>
</dbReference>
<name>A0ABN3K592_9ACTN</name>
<dbReference type="Proteomes" id="UP001501231">
    <property type="component" value="Unassembled WGS sequence"/>
</dbReference>
<reference evidence="5 6" key="1">
    <citation type="journal article" date="2019" name="Int. J. Syst. Evol. Microbiol.">
        <title>The Global Catalogue of Microorganisms (GCM) 10K type strain sequencing project: providing services to taxonomists for standard genome sequencing and annotation.</title>
        <authorList>
            <consortium name="The Broad Institute Genomics Platform"/>
            <consortium name="The Broad Institute Genome Sequencing Center for Infectious Disease"/>
            <person name="Wu L."/>
            <person name="Ma J."/>
        </authorList>
    </citation>
    <scope>NUCLEOTIDE SEQUENCE [LARGE SCALE GENOMIC DNA]</scope>
    <source>
        <strain evidence="5 6">JCM 3325</strain>
    </source>
</reference>
<dbReference type="PROSITE" id="PS51257">
    <property type="entry name" value="PROKAR_LIPOPROTEIN"/>
    <property type="match status" value="1"/>
</dbReference>
<accession>A0ABN3K592</accession>
<evidence type="ECO:0008006" key="7">
    <source>
        <dbReference type="Google" id="ProtNLM"/>
    </source>
</evidence>
<proteinExistence type="inferred from homology"/>
<organism evidence="5 6">
    <name type="scientific">Actinomadura vinacea</name>
    <dbReference type="NCBI Taxonomy" id="115336"/>
    <lineage>
        <taxon>Bacteria</taxon>
        <taxon>Bacillati</taxon>
        <taxon>Actinomycetota</taxon>
        <taxon>Actinomycetes</taxon>
        <taxon>Streptosporangiales</taxon>
        <taxon>Thermomonosporaceae</taxon>
        <taxon>Actinomadura</taxon>
    </lineage>
</organism>
<feature type="signal peptide" evidence="4">
    <location>
        <begin position="1"/>
        <end position="29"/>
    </location>
</feature>
<evidence type="ECO:0000256" key="4">
    <source>
        <dbReference type="SAM" id="SignalP"/>
    </source>
</evidence>
<evidence type="ECO:0000256" key="1">
    <source>
        <dbReference type="ARBA" id="ARBA00009023"/>
    </source>
</evidence>
<dbReference type="Gene3D" id="3.40.190.170">
    <property type="entry name" value="Bacterial extracellular solute-binding protein, family 7"/>
    <property type="match status" value="1"/>
</dbReference>
<dbReference type="PANTHER" id="PTHR33376">
    <property type="match status" value="1"/>
</dbReference>